<evidence type="ECO:0000313" key="2">
    <source>
        <dbReference type="Proteomes" id="UP000501452"/>
    </source>
</evidence>
<dbReference type="AlphaFoldDB" id="A0A6G8Q5W2"/>
<dbReference type="RefSeq" id="WP_166173618.1">
    <property type="nucleotide sequence ID" value="NZ_CP045119.1"/>
</dbReference>
<dbReference type="Proteomes" id="UP000501452">
    <property type="component" value="Chromosome"/>
</dbReference>
<name>A0A6G8Q5W2_9ACTN</name>
<accession>A0A6G8Q5W2</accession>
<evidence type="ECO:0000313" key="1">
    <source>
        <dbReference type="EMBL" id="QIN81852.1"/>
    </source>
</evidence>
<dbReference type="EMBL" id="CP045119">
    <property type="protein sequence ID" value="QIN81852.1"/>
    <property type="molecule type" value="Genomic_DNA"/>
</dbReference>
<protein>
    <submittedName>
        <fullName evidence="1">Uncharacterized protein</fullName>
    </submittedName>
</protein>
<organism evidence="1 2">
    <name type="scientific">Rubrobacter tropicus</name>
    <dbReference type="NCBI Taxonomy" id="2653851"/>
    <lineage>
        <taxon>Bacteria</taxon>
        <taxon>Bacillati</taxon>
        <taxon>Actinomycetota</taxon>
        <taxon>Rubrobacteria</taxon>
        <taxon>Rubrobacterales</taxon>
        <taxon>Rubrobacteraceae</taxon>
        <taxon>Rubrobacter</taxon>
    </lineage>
</organism>
<dbReference type="KEGG" id="rub:GBA63_03755"/>
<sequence>MTGARRTRIDPPPSPEEAAAIVAALGVLREESPEAGVPARSRWRLAGLLGHPVPPGMGLDGSLWSYSSWEGGF</sequence>
<keyword evidence="2" id="KW-1185">Reference proteome</keyword>
<gene>
    <name evidence="1" type="ORF">GBA63_03755</name>
</gene>
<reference evidence="1 2" key="1">
    <citation type="submission" date="2019-10" db="EMBL/GenBank/DDBJ databases">
        <title>Rubrobacter sp nov SCSIO 52090 isolated from a deep-sea sediment in the South China Sea.</title>
        <authorList>
            <person name="Chen R.W."/>
        </authorList>
    </citation>
    <scope>NUCLEOTIDE SEQUENCE [LARGE SCALE GENOMIC DNA]</scope>
    <source>
        <strain evidence="1 2">SCSIO 52909</strain>
    </source>
</reference>
<proteinExistence type="predicted"/>